<dbReference type="Pfam" id="PF12704">
    <property type="entry name" value="MacB_PCD"/>
    <property type="match status" value="1"/>
</dbReference>
<feature type="transmembrane region" description="Helical" evidence="7">
    <location>
        <begin position="401"/>
        <end position="425"/>
    </location>
</feature>
<dbReference type="InterPro" id="IPR025857">
    <property type="entry name" value="MacB_PCD"/>
</dbReference>
<evidence type="ECO:0000259" key="9">
    <source>
        <dbReference type="Pfam" id="PF12704"/>
    </source>
</evidence>
<comment type="similarity">
    <text evidence="6">Belongs to the ABC-4 integral membrane protein family.</text>
</comment>
<reference evidence="11" key="1">
    <citation type="submission" date="2015-08" db="EMBL/GenBank/DDBJ databases">
        <title>Genome sequencing project for genomic taxonomy and phylogenomics of Bacillus-like bacteria.</title>
        <authorList>
            <person name="Liu B."/>
            <person name="Wang J."/>
            <person name="Zhu Y."/>
            <person name="Liu G."/>
            <person name="Chen Q."/>
            <person name="Chen Z."/>
            <person name="Lan J."/>
            <person name="Che J."/>
            <person name="Ge C."/>
            <person name="Shi H."/>
            <person name="Pan Z."/>
            <person name="Liu X."/>
        </authorList>
    </citation>
    <scope>NUCLEOTIDE SEQUENCE [LARGE SCALE GENOMIC DNA]</scope>
    <source>
        <strain evidence="11">FJAT-4402</strain>
    </source>
</reference>
<dbReference type="InterPro" id="IPR003838">
    <property type="entry name" value="ABC3_permease_C"/>
</dbReference>
<accession>A0A0M4FH98</accession>
<protein>
    <submittedName>
        <fullName evidence="10">Macrolide ABC transporter permease</fullName>
    </submittedName>
</protein>
<gene>
    <name evidence="10" type="ORF">AM592_10995</name>
</gene>
<dbReference type="PROSITE" id="PS51257">
    <property type="entry name" value="PROKAR_LIPOPROTEIN"/>
    <property type="match status" value="1"/>
</dbReference>
<feature type="transmembrane region" description="Helical" evidence="7">
    <location>
        <begin position="21"/>
        <end position="45"/>
    </location>
</feature>
<evidence type="ECO:0000256" key="4">
    <source>
        <dbReference type="ARBA" id="ARBA00022989"/>
    </source>
</evidence>
<keyword evidence="4 7" id="KW-1133">Transmembrane helix</keyword>
<sequence>MKFSDQIRFIRRNMKKNKLRVFMTILATTMSCAFLIVLASVGFGIQKMAMDEILSNQTVTQISVEGKGEQAEAASKEDLASYQNREHVAAIVERTEVYEPVEANLDNRTNNQAQIVFTDMEEELKSNMALEKGKIPESANEIVVGYDFASQLWTKQEQEDYNKQTEQISETQQGEIDKPQGYPEDIVGKNIKLKVSKTNPETGQADQEKTYDFKVVGVTEQKARDWQQDSSVYLSNDFQGDIGNFLGLSEENGNMAKTLNVYADQLENVTEVTNALKDDGFLVFSVTEQLDQMNVFFTIFKVGLIFVGLIAIIISSIGIFNTMTMAVTERTQEIGIMKAVGADPGIIRKIFLMESTFIGLIGSVIGIIISYVVSVAVNFILPLILNSTVEGGVGEDFQMTFSYIPITLVIIATVISVGIATLSGLNPAIKATRTNVLTALRREL</sequence>
<feature type="domain" description="ABC3 transporter permease C-terminal" evidence="8">
    <location>
        <begin position="305"/>
        <end position="435"/>
    </location>
</feature>
<evidence type="ECO:0000256" key="3">
    <source>
        <dbReference type="ARBA" id="ARBA00022692"/>
    </source>
</evidence>
<evidence type="ECO:0000313" key="10">
    <source>
        <dbReference type="EMBL" id="ALC82074.1"/>
    </source>
</evidence>
<evidence type="ECO:0000259" key="8">
    <source>
        <dbReference type="Pfam" id="PF02687"/>
    </source>
</evidence>
<dbReference type="EMBL" id="CP012600">
    <property type="protein sequence ID" value="ALC82074.1"/>
    <property type="molecule type" value="Genomic_DNA"/>
</dbReference>
<dbReference type="GO" id="GO:0005886">
    <property type="term" value="C:plasma membrane"/>
    <property type="evidence" value="ECO:0007669"/>
    <property type="project" value="UniProtKB-SubCell"/>
</dbReference>
<keyword evidence="11" id="KW-1185">Reference proteome</keyword>
<reference evidence="10 11" key="2">
    <citation type="journal article" date="2016" name="Int. J. Syst. Evol. Microbiol.">
        <title>Bacillus gobiensis sp. nov., isolated from a soil sample.</title>
        <authorList>
            <person name="Liu B."/>
            <person name="Liu G.H."/>
            <person name="Cetin S."/>
            <person name="Schumann P."/>
            <person name="Pan Z.Z."/>
            <person name="Chen Q.Q."/>
        </authorList>
    </citation>
    <scope>NUCLEOTIDE SEQUENCE [LARGE SCALE GENOMIC DNA]</scope>
    <source>
        <strain evidence="10 11">FJAT-4402</strain>
    </source>
</reference>
<dbReference type="PANTHER" id="PTHR30572:SF4">
    <property type="entry name" value="ABC TRANSPORTER PERMEASE YTRF"/>
    <property type="match status" value="1"/>
</dbReference>
<dbReference type="Pfam" id="PF02687">
    <property type="entry name" value="FtsX"/>
    <property type="match status" value="1"/>
</dbReference>
<organism evidence="10 11">
    <name type="scientific">Bacillus gobiensis</name>
    <dbReference type="NCBI Taxonomy" id="1441095"/>
    <lineage>
        <taxon>Bacteria</taxon>
        <taxon>Bacillati</taxon>
        <taxon>Bacillota</taxon>
        <taxon>Bacilli</taxon>
        <taxon>Bacillales</taxon>
        <taxon>Bacillaceae</taxon>
        <taxon>Bacillus</taxon>
    </lineage>
</organism>
<evidence type="ECO:0000256" key="7">
    <source>
        <dbReference type="SAM" id="Phobius"/>
    </source>
</evidence>
<dbReference type="STRING" id="1441095.AM592_10995"/>
<evidence type="ECO:0000256" key="1">
    <source>
        <dbReference type="ARBA" id="ARBA00004651"/>
    </source>
</evidence>
<dbReference type="Proteomes" id="UP000067625">
    <property type="component" value="Chromosome"/>
</dbReference>
<evidence type="ECO:0000313" key="11">
    <source>
        <dbReference type="Proteomes" id="UP000067625"/>
    </source>
</evidence>
<feature type="transmembrane region" description="Helical" evidence="7">
    <location>
        <begin position="295"/>
        <end position="320"/>
    </location>
</feature>
<comment type="subcellular location">
    <subcellularLocation>
        <location evidence="1">Cell membrane</location>
        <topology evidence="1">Multi-pass membrane protein</topology>
    </subcellularLocation>
</comment>
<dbReference type="GO" id="GO:0022857">
    <property type="term" value="F:transmembrane transporter activity"/>
    <property type="evidence" value="ECO:0007669"/>
    <property type="project" value="TreeGrafter"/>
</dbReference>
<keyword evidence="5 7" id="KW-0472">Membrane</keyword>
<dbReference type="AlphaFoldDB" id="A0A0M4FH98"/>
<feature type="domain" description="MacB-like periplasmic core" evidence="9">
    <location>
        <begin position="22"/>
        <end position="277"/>
    </location>
</feature>
<proteinExistence type="inferred from homology"/>
<feature type="transmembrane region" description="Helical" evidence="7">
    <location>
        <begin position="357"/>
        <end position="381"/>
    </location>
</feature>
<dbReference type="OrthoDB" id="9770099at2"/>
<evidence type="ECO:0000256" key="2">
    <source>
        <dbReference type="ARBA" id="ARBA00022475"/>
    </source>
</evidence>
<name>A0A0M4FH98_9BACI</name>
<dbReference type="PATRIC" id="fig|1441095.3.peg.2420"/>
<evidence type="ECO:0000256" key="6">
    <source>
        <dbReference type="ARBA" id="ARBA00038076"/>
    </source>
</evidence>
<dbReference type="InterPro" id="IPR050250">
    <property type="entry name" value="Macrolide_Exporter_MacB"/>
</dbReference>
<dbReference type="PANTHER" id="PTHR30572">
    <property type="entry name" value="MEMBRANE COMPONENT OF TRANSPORTER-RELATED"/>
    <property type="match status" value="1"/>
</dbReference>
<keyword evidence="3 7" id="KW-0812">Transmembrane</keyword>
<keyword evidence="2" id="KW-1003">Cell membrane</keyword>
<dbReference type="RefSeq" id="WP_053603854.1">
    <property type="nucleotide sequence ID" value="NZ_CP012600.1"/>
</dbReference>
<evidence type="ECO:0000256" key="5">
    <source>
        <dbReference type="ARBA" id="ARBA00023136"/>
    </source>
</evidence>